<proteinExistence type="predicted"/>
<comment type="caution">
    <text evidence="1">The sequence shown here is derived from an EMBL/GenBank/DDBJ whole genome shotgun (WGS) entry which is preliminary data.</text>
</comment>
<protein>
    <submittedName>
        <fullName evidence="1">Uncharacterized protein</fullName>
    </submittedName>
</protein>
<sequence length="341" mass="38326">MKIPTSIPTDVLDPEHLDALNDAIHRVLNTDLALETYAQVIDGLPLCDVAWDRYQHRLYREHPISSHVNLCPGSLEMASSMRDDVDLSSLSFDNRLLQSYQASPPGSPAFEPRLLELVAVTLHQIAVYLFKKNVRLHDQNHAPGSSLSIENATSWKRVPTDGISLTIEPWPTLFTHPAFAANEQYPDGVADMVGYWAEDRILGGVVLFDRTKDWSDGAGSNEPNVFFQSSRPRRTYLIYQLTDDQQQSLLNFLVPRPLSGLREEASNHETPASGCPLPLLYSAENKVTVDPEFAVVSHKVYRDVWERSPPRPYQNLIRDRDIVDMPGAGDAELAKLRKFGL</sequence>
<reference evidence="1" key="1">
    <citation type="submission" date="2021-03" db="EMBL/GenBank/DDBJ databases">
        <title>Revisited historic fungal species revealed as producer of novel bioactive compounds through whole genome sequencing and comparative genomics.</title>
        <authorList>
            <person name="Vignolle G.A."/>
            <person name="Hochenegger N."/>
            <person name="Mach R.L."/>
            <person name="Mach-Aigner A.R."/>
            <person name="Javad Rahimi M."/>
            <person name="Salim K.A."/>
            <person name="Chan C.M."/>
            <person name="Lim L.B.L."/>
            <person name="Cai F."/>
            <person name="Druzhinina I.S."/>
            <person name="U'Ren J.M."/>
            <person name="Derntl C."/>
        </authorList>
    </citation>
    <scope>NUCLEOTIDE SEQUENCE</scope>
    <source>
        <strain evidence="1">TUCIM 5799</strain>
    </source>
</reference>
<accession>A0A9P9WRF4</accession>
<evidence type="ECO:0000313" key="2">
    <source>
        <dbReference type="Proteomes" id="UP000829685"/>
    </source>
</evidence>
<evidence type="ECO:0000313" key="1">
    <source>
        <dbReference type="EMBL" id="KAI1876477.1"/>
    </source>
</evidence>
<gene>
    <name evidence="1" type="ORF">JX265_004003</name>
</gene>
<keyword evidence="2" id="KW-1185">Reference proteome</keyword>
<dbReference type="Proteomes" id="UP000829685">
    <property type="component" value="Unassembled WGS sequence"/>
</dbReference>
<name>A0A9P9WRF4_9PEZI</name>
<dbReference type="AlphaFoldDB" id="A0A9P9WRF4"/>
<dbReference type="EMBL" id="JAFIMR010000007">
    <property type="protein sequence ID" value="KAI1876477.1"/>
    <property type="molecule type" value="Genomic_DNA"/>
</dbReference>
<organism evidence="1 2">
    <name type="scientific">Neoarthrinium moseri</name>
    <dbReference type="NCBI Taxonomy" id="1658444"/>
    <lineage>
        <taxon>Eukaryota</taxon>
        <taxon>Fungi</taxon>
        <taxon>Dikarya</taxon>
        <taxon>Ascomycota</taxon>
        <taxon>Pezizomycotina</taxon>
        <taxon>Sordariomycetes</taxon>
        <taxon>Xylariomycetidae</taxon>
        <taxon>Amphisphaeriales</taxon>
        <taxon>Apiosporaceae</taxon>
        <taxon>Neoarthrinium</taxon>
    </lineage>
</organism>